<name>A0A2I1K096_9LACT</name>
<keyword evidence="3 5" id="KW-1133">Transmembrane helix</keyword>
<protein>
    <submittedName>
        <fullName evidence="7">O-antigen ligase domain-containing protein</fullName>
    </submittedName>
</protein>
<feature type="transmembrane region" description="Helical" evidence="5">
    <location>
        <begin position="30"/>
        <end position="49"/>
    </location>
</feature>
<gene>
    <name evidence="7" type="ORF">CYJ57_04440</name>
</gene>
<comment type="caution">
    <text evidence="7">The sequence shown here is derived from an EMBL/GenBank/DDBJ whole genome shotgun (WGS) entry which is preliminary data.</text>
</comment>
<accession>A0A2I1K096</accession>
<evidence type="ECO:0000256" key="1">
    <source>
        <dbReference type="ARBA" id="ARBA00004141"/>
    </source>
</evidence>
<keyword evidence="7" id="KW-0436">Ligase</keyword>
<dbReference type="OrthoDB" id="9255580at2"/>
<dbReference type="EMBL" id="PKHE01000009">
    <property type="protein sequence ID" value="PKY89094.1"/>
    <property type="molecule type" value="Genomic_DNA"/>
</dbReference>
<dbReference type="InterPro" id="IPR051533">
    <property type="entry name" value="WaaL-like"/>
</dbReference>
<feature type="transmembrane region" description="Helical" evidence="5">
    <location>
        <begin position="375"/>
        <end position="393"/>
    </location>
</feature>
<evidence type="ECO:0000256" key="2">
    <source>
        <dbReference type="ARBA" id="ARBA00022692"/>
    </source>
</evidence>
<evidence type="ECO:0000313" key="8">
    <source>
        <dbReference type="Proteomes" id="UP000234384"/>
    </source>
</evidence>
<dbReference type="RefSeq" id="WP_101954236.1">
    <property type="nucleotide sequence ID" value="NZ_PKHE01000009.1"/>
</dbReference>
<feature type="transmembrane region" description="Helical" evidence="5">
    <location>
        <begin position="121"/>
        <end position="145"/>
    </location>
</feature>
<dbReference type="Pfam" id="PF04932">
    <property type="entry name" value="Wzy_C"/>
    <property type="match status" value="1"/>
</dbReference>
<feature type="transmembrane region" description="Helical" evidence="5">
    <location>
        <begin position="61"/>
        <end position="82"/>
    </location>
</feature>
<comment type="subcellular location">
    <subcellularLocation>
        <location evidence="1">Membrane</location>
        <topology evidence="1">Multi-pass membrane protein</topology>
    </subcellularLocation>
</comment>
<dbReference type="Proteomes" id="UP000234384">
    <property type="component" value="Unassembled WGS sequence"/>
</dbReference>
<dbReference type="AlphaFoldDB" id="A0A2I1K096"/>
<dbReference type="GO" id="GO:0016020">
    <property type="term" value="C:membrane"/>
    <property type="evidence" value="ECO:0007669"/>
    <property type="project" value="UniProtKB-SubCell"/>
</dbReference>
<organism evidence="7 8">
    <name type="scientific">Falseniella ignava</name>
    <dbReference type="NCBI Taxonomy" id="137730"/>
    <lineage>
        <taxon>Bacteria</taxon>
        <taxon>Bacillati</taxon>
        <taxon>Bacillota</taxon>
        <taxon>Bacilli</taxon>
        <taxon>Lactobacillales</taxon>
        <taxon>Aerococcaceae</taxon>
        <taxon>Falseniella</taxon>
    </lineage>
</organism>
<evidence type="ECO:0000256" key="3">
    <source>
        <dbReference type="ARBA" id="ARBA00022989"/>
    </source>
</evidence>
<feature type="transmembrane region" description="Helical" evidence="5">
    <location>
        <begin position="203"/>
        <end position="234"/>
    </location>
</feature>
<evidence type="ECO:0000256" key="5">
    <source>
        <dbReference type="SAM" id="Phobius"/>
    </source>
</evidence>
<evidence type="ECO:0000256" key="4">
    <source>
        <dbReference type="ARBA" id="ARBA00023136"/>
    </source>
</evidence>
<feature type="transmembrane region" description="Helical" evidence="5">
    <location>
        <begin position="333"/>
        <end position="354"/>
    </location>
</feature>
<evidence type="ECO:0000313" key="7">
    <source>
        <dbReference type="EMBL" id="PKY89094.1"/>
    </source>
</evidence>
<dbReference type="PANTHER" id="PTHR37422">
    <property type="entry name" value="TEICHURONIC ACID BIOSYNTHESIS PROTEIN TUAE"/>
    <property type="match status" value="1"/>
</dbReference>
<reference evidence="7 8" key="1">
    <citation type="submission" date="2017-12" db="EMBL/GenBank/DDBJ databases">
        <title>Phylogenetic diversity of female urinary microbiome.</title>
        <authorList>
            <person name="Thomas-White K."/>
            <person name="Wolfe A.J."/>
        </authorList>
    </citation>
    <scope>NUCLEOTIDE SEQUENCE [LARGE SCALE GENOMIC DNA]</scope>
    <source>
        <strain evidence="7 8">UMB0898</strain>
    </source>
</reference>
<keyword evidence="2 5" id="KW-0812">Transmembrane</keyword>
<feature type="transmembrane region" description="Helical" evidence="5">
    <location>
        <begin position="175"/>
        <end position="191"/>
    </location>
</feature>
<keyword evidence="4 5" id="KW-0472">Membrane</keyword>
<dbReference type="GO" id="GO:0016874">
    <property type="term" value="F:ligase activity"/>
    <property type="evidence" value="ECO:0007669"/>
    <property type="project" value="UniProtKB-KW"/>
</dbReference>
<dbReference type="PANTHER" id="PTHR37422:SF23">
    <property type="entry name" value="TEICHURONIC ACID BIOSYNTHESIS PROTEIN TUAE"/>
    <property type="match status" value="1"/>
</dbReference>
<feature type="transmembrane region" description="Helical" evidence="5">
    <location>
        <begin position="246"/>
        <end position="267"/>
    </location>
</feature>
<sequence length="435" mass="51035">MRRYVLMMAMMVFLGTEILALSTPVGQLTLYRIMALGGWPILLYSTIIDSRQIKIDANNPAWLHPLVYLIWLIWGLFSGLWAGSFKHWVQASFLLLVGVSSVWALVLWIENRFDWNKLARSIWWMMTGLLLWGLFEVFTNTYLLADLSKLDPYNQFALGWTRRIPVTIFTNQNDYATMLIAYISLTVVRCIQTKQPWWKVLYLVYLILTGLLIFLTDSRMILLSTLLYFIILWLLEYRIDYSAKQIIKLAVLAGFILAGVIIITPSFREKVMHLIHIVGPSMNTGDSRRMNLWRNGLVLFSQSLGLGVGAGNIEYQMQMQPFLPVDGFTNIHNWWLEILVSYGAITFVFYVFSYGMMLRQLFELRNWQPVRRRQITNVFIAFLIVYIFASITSANNIKIEWHWVYFGLIISYLRIEYQHYRNEKEGYYELINHIA</sequence>
<evidence type="ECO:0000259" key="6">
    <source>
        <dbReference type="Pfam" id="PF04932"/>
    </source>
</evidence>
<feature type="transmembrane region" description="Helical" evidence="5">
    <location>
        <begin position="88"/>
        <end position="109"/>
    </location>
</feature>
<feature type="transmembrane region" description="Helical" evidence="5">
    <location>
        <begin position="292"/>
        <end position="313"/>
    </location>
</feature>
<feature type="domain" description="O-antigen ligase-related" evidence="6">
    <location>
        <begin position="205"/>
        <end position="351"/>
    </location>
</feature>
<dbReference type="InterPro" id="IPR007016">
    <property type="entry name" value="O-antigen_ligase-rel_domated"/>
</dbReference>
<proteinExistence type="predicted"/>